<dbReference type="InterPro" id="IPR021068">
    <property type="entry name" value="HTH_DNA-bd"/>
</dbReference>
<dbReference type="RefSeq" id="WP_276330915.1">
    <property type="nucleotide sequence ID" value="NZ_JAQYXP010000005.1"/>
</dbReference>
<feature type="domain" description="DUF1612" evidence="2">
    <location>
        <begin position="7"/>
        <end position="130"/>
    </location>
</feature>
<proteinExistence type="predicted"/>
<reference evidence="4 5" key="1">
    <citation type="journal article" date="2023" name="PLoS ONE">
        <title>Complete genome assembly of Hawai'i environmental nontuberculous mycobacteria reveals unexpected co-isolation with methylobacteria.</title>
        <authorList>
            <person name="Hendrix J."/>
            <person name="Epperson L.E."/>
            <person name="Tong E.I."/>
            <person name="Chan Y.L."/>
            <person name="Hasan N.A."/>
            <person name="Dawrs S.N."/>
            <person name="Norton G.J."/>
            <person name="Virdi R."/>
            <person name="Crooks J.L."/>
            <person name="Chan E.D."/>
            <person name="Honda J.R."/>
            <person name="Strong M."/>
        </authorList>
    </citation>
    <scope>NUCLEOTIDE SEQUENCE [LARGE SCALE GENOMIC DNA]</scope>
    <source>
        <strain evidence="4 5">NJH_HI04-1</strain>
    </source>
</reference>
<dbReference type="InterPro" id="IPR011670">
    <property type="entry name" value="DUF1612"/>
</dbReference>
<evidence type="ECO:0000259" key="2">
    <source>
        <dbReference type="Pfam" id="PF07756"/>
    </source>
</evidence>
<accession>A0ABV0A2X1</accession>
<feature type="domain" description="HTH DNA binding" evidence="3">
    <location>
        <begin position="161"/>
        <end position="189"/>
    </location>
</feature>
<sequence length="238" mass="25909">MREKSSLVYDPAWGESDRLAAWRQTVTDTRILPPVLDATIAVDAWTALEPLQHRAWLGPLLAAELLRARDKAQYHLPALASSLRRVPGDRWLVRDPLTRWLEVLGAVALGAEQGMRDHDRGMLARERLLRPRTRSPPTRCRDARAREAAAQSAGKRGSSSLPRLIEIVLARPLVSATIIAEELGVSPRAPPRPSWPSSACANSPVENASALGGSCKLLALSGSEIMGALSPKMGSARW</sequence>
<evidence type="ECO:0000313" key="5">
    <source>
        <dbReference type="Proteomes" id="UP001407347"/>
    </source>
</evidence>
<dbReference type="Pfam" id="PF07756">
    <property type="entry name" value="DUF1612"/>
    <property type="match status" value="1"/>
</dbReference>
<protein>
    <submittedName>
        <fullName evidence="4">DUF1612 domain-containing protein</fullName>
    </submittedName>
</protein>
<keyword evidence="5" id="KW-1185">Reference proteome</keyword>
<gene>
    <name evidence="4" type="ORF">PUR29_32450</name>
</gene>
<comment type="caution">
    <text evidence="4">The sequence shown here is derived from an EMBL/GenBank/DDBJ whole genome shotgun (WGS) entry which is preliminary data.</text>
</comment>
<dbReference type="Proteomes" id="UP001407347">
    <property type="component" value="Unassembled WGS sequence"/>
</dbReference>
<organism evidence="4 5">
    <name type="scientific">Methylobacterium ajmalii</name>
    <dbReference type="NCBI Taxonomy" id="2738439"/>
    <lineage>
        <taxon>Bacteria</taxon>
        <taxon>Pseudomonadati</taxon>
        <taxon>Pseudomonadota</taxon>
        <taxon>Alphaproteobacteria</taxon>
        <taxon>Hyphomicrobiales</taxon>
        <taxon>Methylobacteriaceae</taxon>
        <taxon>Methylobacterium</taxon>
    </lineage>
</organism>
<evidence type="ECO:0000313" key="4">
    <source>
        <dbReference type="EMBL" id="MEN3238168.1"/>
    </source>
</evidence>
<evidence type="ECO:0000256" key="1">
    <source>
        <dbReference type="SAM" id="MobiDB-lite"/>
    </source>
</evidence>
<dbReference type="EMBL" id="JAQYXP010000005">
    <property type="protein sequence ID" value="MEN3238168.1"/>
    <property type="molecule type" value="Genomic_DNA"/>
</dbReference>
<name>A0ABV0A2X1_9HYPH</name>
<dbReference type="Pfam" id="PF11972">
    <property type="entry name" value="HTH_13"/>
    <property type="match status" value="1"/>
</dbReference>
<evidence type="ECO:0000259" key="3">
    <source>
        <dbReference type="Pfam" id="PF11972"/>
    </source>
</evidence>
<feature type="region of interest" description="Disordered" evidence="1">
    <location>
        <begin position="132"/>
        <end position="155"/>
    </location>
</feature>